<dbReference type="STRING" id="669.AL538_26185"/>
<dbReference type="AlphaFoldDB" id="A0A454D2P8"/>
<dbReference type="Pfam" id="PF02104">
    <property type="entry name" value="SURF1"/>
    <property type="match status" value="1"/>
</dbReference>
<keyword evidence="1" id="KW-1133">Transmembrane helix</keyword>
<comment type="subcellular location">
    <subcellularLocation>
        <location evidence="1">Cell membrane</location>
        <topology evidence="1">Multi-pass membrane protein</topology>
    </subcellularLocation>
</comment>
<dbReference type="GO" id="GO:0005886">
    <property type="term" value="C:plasma membrane"/>
    <property type="evidence" value="ECO:0007669"/>
    <property type="project" value="UniProtKB-SubCell"/>
</dbReference>
<dbReference type="Proteomes" id="UP000008367">
    <property type="component" value="Unassembled WGS sequence"/>
</dbReference>
<feature type="transmembrane region" description="Helical" evidence="1">
    <location>
        <begin position="60"/>
        <end position="81"/>
    </location>
</feature>
<comment type="similarity">
    <text evidence="1">Belongs to the SURF1 family.</text>
</comment>
<keyword evidence="1" id="KW-1003">Cell membrane</keyword>
<gene>
    <name evidence="2" type="ORF">VCHENC02_1529</name>
</gene>
<evidence type="ECO:0000256" key="1">
    <source>
        <dbReference type="RuleBase" id="RU363076"/>
    </source>
</evidence>
<organism evidence="2 3">
    <name type="scientific">Vibrio harveyi</name>
    <name type="common">Beneckea harveyi</name>
    <dbReference type="NCBI Taxonomy" id="669"/>
    <lineage>
        <taxon>Bacteria</taxon>
        <taxon>Pseudomonadati</taxon>
        <taxon>Pseudomonadota</taxon>
        <taxon>Gammaproteobacteria</taxon>
        <taxon>Vibrionales</taxon>
        <taxon>Vibrionaceae</taxon>
        <taxon>Vibrio</taxon>
    </lineage>
</organism>
<accession>A0A454D2P8</accession>
<evidence type="ECO:0000313" key="2">
    <source>
        <dbReference type="EMBL" id="EKM32967.1"/>
    </source>
</evidence>
<keyword evidence="1" id="KW-0472">Membrane</keyword>
<dbReference type="InterPro" id="IPR002994">
    <property type="entry name" value="Surf1/Shy1"/>
</dbReference>
<keyword evidence="1" id="KW-0812">Transmembrane</keyword>
<comment type="caution">
    <text evidence="2">The sequence shown here is derived from an EMBL/GenBank/DDBJ whole genome shotgun (WGS) entry which is preliminary data.</text>
</comment>
<protein>
    <recommendedName>
        <fullName evidence="1">SURF1-like protein</fullName>
    </recommendedName>
</protein>
<sequence length="91" mass="10643">MAEMGDTIRVQNLNINQLSQLLNIELMPTVIQPDNLTQWSYPFPWNPLPLTSAKHFGYSFQWFAMSGVFLFITILIFIRWIRQPRSQGGEK</sequence>
<name>A0A454D2P8_VIBHA</name>
<comment type="caution">
    <text evidence="1">Lacks conserved residue(s) required for the propagation of feature annotation.</text>
</comment>
<dbReference type="EMBL" id="AJSR01000491">
    <property type="protein sequence ID" value="EKM32967.1"/>
    <property type="molecule type" value="Genomic_DNA"/>
</dbReference>
<evidence type="ECO:0000313" key="3">
    <source>
        <dbReference type="Proteomes" id="UP000008367"/>
    </source>
</evidence>
<proteinExistence type="inferred from homology"/>
<reference evidence="2 3" key="1">
    <citation type="submission" date="2012-10" db="EMBL/GenBank/DDBJ databases">
        <title>Genome sequence of Vibrio Cholerae HENC-02.</title>
        <authorList>
            <person name="Eppinger M."/>
            <person name="Hasan N.A."/>
            <person name="Sengamalay N."/>
            <person name="Hine E."/>
            <person name="Su Q."/>
            <person name="Daugherty S.C."/>
            <person name="Young S."/>
            <person name="Sadzewicz L."/>
            <person name="Tallon L."/>
            <person name="Cebula T.A."/>
            <person name="Ravel J."/>
            <person name="Colwell R.R."/>
        </authorList>
    </citation>
    <scope>NUCLEOTIDE SEQUENCE [LARGE SCALE GENOMIC DNA]</scope>
    <source>
        <strain evidence="2 3">HENC-02</strain>
    </source>
</reference>